<dbReference type="PIRSF" id="PIRSF026426">
    <property type="entry name" value="DUF1499"/>
    <property type="match status" value="1"/>
</dbReference>
<accession>A0A6M4H9J2</accession>
<keyword evidence="2" id="KW-1185">Reference proteome</keyword>
<name>A0A6M4H9J2_9PROT</name>
<dbReference type="InParanoid" id="A0A6M4H9J2"/>
<protein>
    <recommendedName>
        <fullName evidence="3">DUF1499 domain-containing protein</fullName>
    </recommendedName>
</protein>
<proteinExistence type="predicted"/>
<dbReference type="Pfam" id="PF07386">
    <property type="entry name" value="DUF1499"/>
    <property type="match status" value="1"/>
</dbReference>
<organism evidence="1 2">
    <name type="scientific">Usitatibacter palustris</name>
    <dbReference type="NCBI Taxonomy" id="2732487"/>
    <lineage>
        <taxon>Bacteria</taxon>
        <taxon>Pseudomonadati</taxon>
        <taxon>Pseudomonadota</taxon>
        <taxon>Betaproteobacteria</taxon>
        <taxon>Nitrosomonadales</taxon>
        <taxon>Usitatibacteraceae</taxon>
        <taxon>Usitatibacter</taxon>
    </lineage>
</organism>
<dbReference type="PANTHER" id="PTHR34801">
    <property type="entry name" value="EXPRESSED PROTEIN"/>
    <property type="match status" value="1"/>
</dbReference>
<evidence type="ECO:0000313" key="2">
    <source>
        <dbReference type="Proteomes" id="UP000503096"/>
    </source>
</evidence>
<dbReference type="EMBL" id="CP053073">
    <property type="protein sequence ID" value="QJR16231.1"/>
    <property type="molecule type" value="Genomic_DNA"/>
</dbReference>
<dbReference type="PANTHER" id="PTHR34801:SF6">
    <property type="entry name" value="SLL1620 PROTEIN"/>
    <property type="match status" value="1"/>
</dbReference>
<evidence type="ECO:0008006" key="3">
    <source>
        <dbReference type="Google" id="ProtNLM"/>
    </source>
</evidence>
<gene>
    <name evidence="1" type="ORF">DSM104440_03060</name>
</gene>
<dbReference type="RefSeq" id="WP_171164174.1">
    <property type="nucleotide sequence ID" value="NZ_CP053073.1"/>
</dbReference>
<dbReference type="Proteomes" id="UP000503096">
    <property type="component" value="Chromosome"/>
</dbReference>
<sequence length="159" mass="17147">MRWVRRVLVVLAALGATLAVVAIVGAQMGLFSGSRPDNLGLREGKLRNGDWRPNWVSSQAASGDKHFIAPLRVAGAAPAVWAKLESVVRAMPGATVVTSRPDYLHVEFSSKTMGFVDDTEFTPDPAGGAIHVRSGARLGVRDFDVNRKRVEGLREALSR</sequence>
<dbReference type="AlphaFoldDB" id="A0A6M4H9J2"/>
<dbReference type="InterPro" id="IPR010865">
    <property type="entry name" value="DUF1499"/>
</dbReference>
<dbReference type="KEGG" id="upl:DSM104440_03060"/>
<reference evidence="1 2" key="1">
    <citation type="submission" date="2020-04" db="EMBL/GenBank/DDBJ databases">
        <title>Usitatibacter rugosus gen. nov., sp. nov. and Usitatibacter palustris sp. nov., novel members of Usitatibacteraceae fam. nov. within the order Nitrosomonadales isolated from soil.</title>
        <authorList>
            <person name="Huber K.J."/>
            <person name="Neumann-Schaal M."/>
            <person name="Geppert A."/>
            <person name="Luckner M."/>
            <person name="Wanner G."/>
            <person name="Overmann J."/>
        </authorList>
    </citation>
    <scope>NUCLEOTIDE SEQUENCE [LARGE SCALE GENOMIC DNA]</scope>
    <source>
        <strain evidence="1 2">Swamp67</strain>
    </source>
</reference>
<evidence type="ECO:0000313" key="1">
    <source>
        <dbReference type="EMBL" id="QJR16231.1"/>
    </source>
</evidence>